<evidence type="ECO:0000313" key="4">
    <source>
        <dbReference type="EMBL" id="PKV81856.1"/>
    </source>
</evidence>
<keyword evidence="5" id="KW-1185">Reference proteome</keyword>
<evidence type="ECO:0000259" key="3">
    <source>
        <dbReference type="PROSITE" id="PS50977"/>
    </source>
</evidence>
<organism evidence="4 5">
    <name type="scientific">Nocardia fluminea</name>
    <dbReference type="NCBI Taxonomy" id="134984"/>
    <lineage>
        <taxon>Bacteria</taxon>
        <taxon>Bacillati</taxon>
        <taxon>Actinomycetota</taxon>
        <taxon>Actinomycetes</taxon>
        <taxon>Mycobacteriales</taxon>
        <taxon>Nocardiaceae</taxon>
        <taxon>Nocardia</taxon>
    </lineage>
</organism>
<dbReference type="AlphaFoldDB" id="A0A2N3VJR5"/>
<feature type="DNA-binding region" description="H-T-H motif" evidence="2">
    <location>
        <begin position="38"/>
        <end position="57"/>
    </location>
</feature>
<keyword evidence="1 2" id="KW-0238">DNA-binding</keyword>
<dbReference type="InterPro" id="IPR041669">
    <property type="entry name" value="TetR_C_15"/>
</dbReference>
<sequence>MPSSARNRPVQQRSLATIDKILDAATRLLIGSGYAGLTTNRVAAEAEVGIGTVYRYFADKNELLGALRDRASARMTKELIRAIGTSVALEPAAGIRRMFVCLVEALERDRGIIRALASEVPIGLQSNILPEVEAQLAQFCRFFMATHRPDLSDAEIEEYVYLGMALTFSASLRVAIERAPEMDRERLIDHAVGVLTAWLEPPRNRTHTAEPTLGLIE</sequence>
<proteinExistence type="predicted"/>
<dbReference type="InterPro" id="IPR050109">
    <property type="entry name" value="HTH-type_TetR-like_transc_reg"/>
</dbReference>
<evidence type="ECO:0000256" key="1">
    <source>
        <dbReference type="ARBA" id="ARBA00023125"/>
    </source>
</evidence>
<dbReference type="Proteomes" id="UP000233766">
    <property type="component" value="Unassembled WGS sequence"/>
</dbReference>
<accession>A0A2N3VJR5</accession>
<dbReference type="InterPro" id="IPR001647">
    <property type="entry name" value="HTH_TetR"/>
</dbReference>
<dbReference type="Gene3D" id="1.10.357.10">
    <property type="entry name" value="Tetracycline Repressor, domain 2"/>
    <property type="match status" value="1"/>
</dbReference>
<dbReference type="PANTHER" id="PTHR30055">
    <property type="entry name" value="HTH-TYPE TRANSCRIPTIONAL REGULATOR RUTR"/>
    <property type="match status" value="1"/>
</dbReference>
<dbReference type="PANTHER" id="PTHR30055:SF201">
    <property type="entry name" value="TRANSCRIPTIONAL REGULATORY PROTEIN"/>
    <property type="match status" value="1"/>
</dbReference>
<dbReference type="InterPro" id="IPR023772">
    <property type="entry name" value="DNA-bd_HTH_TetR-type_CS"/>
</dbReference>
<dbReference type="SUPFAM" id="SSF46689">
    <property type="entry name" value="Homeodomain-like"/>
    <property type="match status" value="1"/>
</dbReference>
<dbReference type="EMBL" id="PJMW01000002">
    <property type="protein sequence ID" value="PKV81856.1"/>
    <property type="molecule type" value="Genomic_DNA"/>
</dbReference>
<dbReference type="GO" id="GO:0003700">
    <property type="term" value="F:DNA-binding transcription factor activity"/>
    <property type="evidence" value="ECO:0007669"/>
    <property type="project" value="TreeGrafter"/>
</dbReference>
<gene>
    <name evidence="4" type="ORF">ATK86_6328</name>
</gene>
<dbReference type="OrthoDB" id="5242390at2"/>
<feature type="domain" description="HTH tetR-type" evidence="3">
    <location>
        <begin position="15"/>
        <end position="75"/>
    </location>
</feature>
<dbReference type="GO" id="GO:0000976">
    <property type="term" value="F:transcription cis-regulatory region binding"/>
    <property type="evidence" value="ECO:0007669"/>
    <property type="project" value="TreeGrafter"/>
</dbReference>
<name>A0A2N3VJR5_9NOCA</name>
<protein>
    <submittedName>
        <fullName evidence="4">TetR family transcriptional regulator</fullName>
    </submittedName>
</protein>
<dbReference type="PROSITE" id="PS50977">
    <property type="entry name" value="HTH_TETR_2"/>
    <property type="match status" value="1"/>
</dbReference>
<dbReference type="InterPro" id="IPR009057">
    <property type="entry name" value="Homeodomain-like_sf"/>
</dbReference>
<dbReference type="PRINTS" id="PR00455">
    <property type="entry name" value="HTHTETR"/>
</dbReference>
<dbReference type="Pfam" id="PF00440">
    <property type="entry name" value="TetR_N"/>
    <property type="match status" value="1"/>
</dbReference>
<dbReference type="RefSeq" id="WP_101467500.1">
    <property type="nucleotide sequence ID" value="NZ_PJMW01000002.1"/>
</dbReference>
<dbReference type="Pfam" id="PF17918">
    <property type="entry name" value="TetR_C_15"/>
    <property type="match status" value="1"/>
</dbReference>
<evidence type="ECO:0000256" key="2">
    <source>
        <dbReference type="PROSITE-ProRule" id="PRU00335"/>
    </source>
</evidence>
<comment type="caution">
    <text evidence="4">The sequence shown here is derived from an EMBL/GenBank/DDBJ whole genome shotgun (WGS) entry which is preliminary data.</text>
</comment>
<dbReference type="PROSITE" id="PS01081">
    <property type="entry name" value="HTH_TETR_1"/>
    <property type="match status" value="1"/>
</dbReference>
<evidence type="ECO:0000313" key="5">
    <source>
        <dbReference type="Proteomes" id="UP000233766"/>
    </source>
</evidence>
<reference evidence="4 5" key="1">
    <citation type="submission" date="2017-12" db="EMBL/GenBank/DDBJ databases">
        <title>Sequencing the genomes of 1000 Actinobacteria strains.</title>
        <authorList>
            <person name="Klenk H.-P."/>
        </authorList>
    </citation>
    <scope>NUCLEOTIDE SEQUENCE [LARGE SCALE GENOMIC DNA]</scope>
    <source>
        <strain evidence="4 5">DSM 44489</strain>
    </source>
</reference>